<keyword evidence="1" id="KW-0732">Signal</keyword>
<comment type="caution">
    <text evidence="8">The sequence shown here is derived from an EMBL/GenBank/DDBJ whole genome shotgun (WGS) entry which is preliminary data.</text>
</comment>
<keyword evidence="8" id="KW-0675">Receptor</keyword>
<dbReference type="SMART" id="SM00237">
    <property type="entry name" value="Calx_beta"/>
    <property type="match status" value="4"/>
</dbReference>
<organism evidence="8 9">
    <name type="scientific">Ilyodon furcidens</name>
    <name type="common">goldbreast splitfin</name>
    <dbReference type="NCBI Taxonomy" id="33524"/>
    <lineage>
        <taxon>Eukaryota</taxon>
        <taxon>Metazoa</taxon>
        <taxon>Chordata</taxon>
        <taxon>Craniata</taxon>
        <taxon>Vertebrata</taxon>
        <taxon>Euteleostomi</taxon>
        <taxon>Actinopterygii</taxon>
        <taxon>Neopterygii</taxon>
        <taxon>Teleostei</taxon>
        <taxon>Neoteleostei</taxon>
        <taxon>Acanthomorphata</taxon>
        <taxon>Ovalentaria</taxon>
        <taxon>Atherinomorphae</taxon>
        <taxon>Cyprinodontiformes</taxon>
        <taxon>Goodeidae</taxon>
        <taxon>Ilyodon</taxon>
    </lineage>
</organism>
<feature type="compositionally biased region" description="Polar residues" evidence="5">
    <location>
        <begin position="893"/>
        <end position="906"/>
    </location>
</feature>
<feature type="region of interest" description="Disordered" evidence="5">
    <location>
        <begin position="887"/>
        <end position="906"/>
    </location>
</feature>
<keyword evidence="4" id="KW-1015">Disulfide bond</keyword>
<evidence type="ECO:0000256" key="1">
    <source>
        <dbReference type="ARBA" id="ARBA00022729"/>
    </source>
</evidence>
<feature type="domain" description="Calx-beta" evidence="6">
    <location>
        <begin position="777"/>
        <end position="882"/>
    </location>
</feature>
<dbReference type="Gene3D" id="2.60.40.2030">
    <property type="match status" value="6"/>
</dbReference>
<keyword evidence="3" id="KW-0106">Calcium</keyword>
<dbReference type="InterPro" id="IPR003644">
    <property type="entry name" value="Calx_beta"/>
</dbReference>
<dbReference type="InterPro" id="IPR038081">
    <property type="entry name" value="CalX-like_sf"/>
</dbReference>
<dbReference type="SUPFAM" id="SSF49899">
    <property type="entry name" value="Concanavalin A-like lectins/glucanases"/>
    <property type="match status" value="1"/>
</dbReference>
<feature type="domain" description="LamG-like jellyroll fold" evidence="7">
    <location>
        <begin position="567"/>
        <end position="708"/>
    </location>
</feature>
<gene>
    <name evidence="8" type="primary">ADGRV1_2</name>
    <name evidence="8" type="ORF">ILYODFUR_027227</name>
</gene>
<evidence type="ECO:0000256" key="2">
    <source>
        <dbReference type="ARBA" id="ARBA00022737"/>
    </source>
</evidence>
<dbReference type="PANTHER" id="PTHR46682">
    <property type="entry name" value="ADHESION G-PROTEIN COUPLED RECEPTOR V1"/>
    <property type="match status" value="1"/>
</dbReference>
<dbReference type="EMBL" id="JAHRIQ010026725">
    <property type="protein sequence ID" value="MEQ2230249.1"/>
    <property type="molecule type" value="Genomic_DNA"/>
</dbReference>
<feature type="domain" description="Calx-beta" evidence="6">
    <location>
        <begin position="213"/>
        <end position="308"/>
    </location>
</feature>
<dbReference type="SUPFAM" id="SSF141072">
    <property type="entry name" value="CalX-like"/>
    <property type="match status" value="7"/>
</dbReference>
<dbReference type="Pfam" id="PF03160">
    <property type="entry name" value="Calx-beta"/>
    <property type="match status" value="7"/>
</dbReference>
<evidence type="ECO:0000256" key="5">
    <source>
        <dbReference type="SAM" id="MobiDB-lite"/>
    </source>
</evidence>
<sequence length="1054" mass="115625">MCPLYTKEGEAVELRVVRAQGQLLKQLIRYTVTPSGNAEFYGATGILEFKPGEREVVVALVAKPDGIPELDEMFSVALSSHSTPPSRLGNHREVNITIRKNDDPFGVIEFIQSGLTVTINESKGGALHQAVYPVVRNRGLFQEVSVQWVLDRALTGDVVPVEGNITFKEGEYLKNLTLSSVPDEIPEDKENFTITLSNAIGGARLGNILSASLWINKNDDPIYFSEPVIVRVHEGGIANFTVLRAGQADFIATVMYRVDFGGSSADDFTVLTNTLLVYDVGEWMKNISVVIEDDDIPETDEPFYIILYNATGDAVVYAADTATVVIEANDDANGVFSLETVEKPVEEGKSNSFYVLRARGHFGNVTVSWQLFANDSFTPLDENQEFVHTFGSITFTTGEEAKPIFLEAISDKLPEFNEFFVLRLVNISGGYPGTGGQLATTSLNASVLIPFNDDPFGVFAIAPDNLDQEVAEDVLTETDMSYVTSFTILRQQGTFGDVRVSWEIVSASFPQGLPLMDDLLLQASFPDEVELRPHARRHHSATDTWFFSGLPGAYGTIYPEHAPAAVGNFTFSAWLVPRLNTDGFIMSKGTRNGSLHYAVKVHTNESHVTVMLYYTVIGSNITQVARATAEKFVKENTWLHVIITIDDGIIEFFLDGISIPGGLRSIKGEGINDGEPASVFIGSDLEGGQRYTGLLQDVRLYHTSLNRSQIHELHTQPAKVDLRNISGYLRYRQDERQKSFVVETRNDEDEEGEEVFYLQLVAVHGGARLPFPRPTAVLRIMKSDNANGLFGFTGACIPDITEEGSTISCVIERMRGSLDYVSVNYTVTQMDSLKSDGPAHEDFVNATGAVVFTPGQRSEVLNLVVYDDNLPELAESFQVALMSAKSADRKPGSTPTSGASIDPNNSVNTVTVTASDHPYGLLQFQPSPPQEGLISPALQPAYITVHEEDGQIQLPVARAQGLLGKITVGYRTTPFTASSPEDYEDSKGILEFLQGDRFKFINVTIVDNPVPELEKLFRVELYNADGGVDHFLHDEASGSGESDSDFLPPSSHHP</sequence>
<dbReference type="InterPro" id="IPR026919">
    <property type="entry name" value="ADGRV1"/>
</dbReference>
<reference evidence="8 9" key="1">
    <citation type="submission" date="2021-06" db="EMBL/GenBank/DDBJ databases">
        <authorList>
            <person name="Palmer J.M."/>
        </authorList>
    </citation>
    <scope>NUCLEOTIDE SEQUENCE [LARGE SCALE GENOMIC DNA]</scope>
    <source>
        <strain evidence="9">if_2019</strain>
        <tissue evidence="8">Muscle</tissue>
    </source>
</reference>
<evidence type="ECO:0000259" key="6">
    <source>
        <dbReference type="SMART" id="SM00237"/>
    </source>
</evidence>
<keyword evidence="9" id="KW-1185">Reference proteome</keyword>
<evidence type="ECO:0000313" key="8">
    <source>
        <dbReference type="EMBL" id="MEQ2230249.1"/>
    </source>
</evidence>
<feature type="non-terminal residue" evidence="8">
    <location>
        <position position="1054"/>
    </location>
</feature>
<dbReference type="Pfam" id="PF13385">
    <property type="entry name" value="Laminin_G_3"/>
    <property type="match status" value="1"/>
</dbReference>
<feature type="domain" description="Calx-beta" evidence="6">
    <location>
        <begin position="94"/>
        <end position="197"/>
    </location>
</feature>
<protein>
    <submittedName>
        <fullName evidence="8">Adhesion G-protein coupled receptor V1</fullName>
    </submittedName>
</protein>
<dbReference type="PANTHER" id="PTHR46682:SF1">
    <property type="entry name" value="ADHESION G-PROTEIN COUPLED RECEPTOR V1"/>
    <property type="match status" value="1"/>
</dbReference>
<evidence type="ECO:0000256" key="3">
    <source>
        <dbReference type="ARBA" id="ARBA00022837"/>
    </source>
</evidence>
<evidence type="ECO:0000259" key="7">
    <source>
        <dbReference type="SMART" id="SM00560"/>
    </source>
</evidence>
<dbReference type="InterPro" id="IPR006558">
    <property type="entry name" value="LamG-like"/>
</dbReference>
<dbReference type="Gene3D" id="2.60.120.200">
    <property type="match status" value="1"/>
</dbReference>
<feature type="region of interest" description="Disordered" evidence="5">
    <location>
        <begin position="1032"/>
        <end position="1054"/>
    </location>
</feature>
<feature type="domain" description="Calx-beta" evidence="6">
    <location>
        <begin position="923"/>
        <end position="1022"/>
    </location>
</feature>
<evidence type="ECO:0000313" key="9">
    <source>
        <dbReference type="Proteomes" id="UP001482620"/>
    </source>
</evidence>
<evidence type="ECO:0000256" key="4">
    <source>
        <dbReference type="ARBA" id="ARBA00023157"/>
    </source>
</evidence>
<dbReference type="SMART" id="SM00560">
    <property type="entry name" value="LamGL"/>
    <property type="match status" value="1"/>
</dbReference>
<name>A0ABV0TCN1_9TELE</name>
<dbReference type="InterPro" id="IPR013320">
    <property type="entry name" value="ConA-like_dom_sf"/>
</dbReference>
<dbReference type="Proteomes" id="UP001482620">
    <property type="component" value="Unassembled WGS sequence"/>
</dbReference>
<keyword evidence="2" id="KW-0677">Repeat</keyword>
<accession>A0ABV0TCN1</accession>
<proteinExistence type="predicted"/>